<proteinExistence type="predicted"/>
<comment type="caution">
    <text evidence="1">The sequence shown here is derived from an EMBL/GenBank/DDBJ whole genome shotgun (WGS) entry which is preliminary data.</text>
</comment>
<evidence type="ECO:0000313" key="2">
    <source>
        <dbReference type="Proteomes" id="UP000790347"/>
    </source>
</evidence>
<name>A0A922L411_DERFA</name>
<sequence length="67" mass="7680">MDIFGHDANDHHHHHHFPGVMQVTVKSSSVRFIFVCCALWHNKIYVSVSIAPMIMTSELFCRSVTIL</sequence>
<gene>
    <name evidence="1" type="ORF">DERF_007817</name>
</gene>
<evidence type="ECO:0000313" key="1">
    <source>
        <dbReference type="EMBL" id="KAH9517121.1"/>
    </source>
</evidence>
<dbReference type="Proteomes" id="UP000790347">
    <property type="component" value="Unassembled WGS sequence"/>
</dbReference>
<dbReference type="EMBL" id="ASGP02000003">
    <property type="protein sequence ID" value="KAH9517121.1"/>
    <property type="molecule type" value="Genomic_DNA"/>
</dbReference>
<reference evidence="1" key="1">
    <citation type="submission" date="2013-05" db="EMBL/GenBank/DDBJ databases">
        <authorList>
            <person name="Yim A.K.Y."/>
            <person name="Chan T.F."/>
            <person name="Ji K.M."/>
            <person name="Liu X.Y."/>
            <person name="Zhou J.W."/>
            <person name="Li R.Q."/>
            <person name="Yang K.Y."/>
            <person name="Li J."/>
            <person name="Li M."/>
            <person name="Law P.T.W."/>
            <person name="Wu Y.L."/>
            <person name="Cai Z.L."/>
            <person name="Qin H."/>
            <person name="Bao Y."/>
            <person name="Leung R.K.K."/>
            <person name="Ng P.K.S."/>
            <person name="Zou J."/>
            <person name="Zhong X.J."/>
            <person name="Ran P.X."/>
            <person name="Zhong N.S."/>
            <person name="Liu Z.G."/>
            <person name="Tsui S.K.W."/>
        </authorList>
    </citation>
    <scope>NUCLEOTIDE SEQUENCE</scope>
    <source>
        <strain evidence="1">Derf</strain>
        <tissue evidence="1">Whole organism</tissue>
    </source>
</reference>
<organism evidence="1 2">
    <name type="scientific">Dermatophagoides farinae</name>
    <name type="common">American house dust mite</name>
    <dbReference type="NCBI Taxonomy" id="6954"/>
    <lineage>
        <taxon>Eukaryota</taxon>
        <taxon>Metazoa</taxon>
        <taxon>Ecdysozoa</taxon>
        <taxon>Arthropoda</taxon>
        <taxon>Chelicerata</taxon>
        <taxon>Arachnida</taxon>
        <taxon>Acari</taxon>
        <taxon>Acariformes</taxon>
        <taxon>Sarcoptiformes</taxon>
        <taxon>Astigmata</taxon>
        <taxon>Psoroptidia</taxon>
        <taxon>Analgoidea</taxon>
        <taxon>Pyroglyphidae</taxon>
        <taxon>Dermatophagoidinae</taxon>
        <taxon>Dermatophagoides</taxon>
    </lineage>
</organism>
<protein>
    <submittedName>
        <fullName evidence="1">Uncharacterized protein</fullName>
    </submittedName>
</protein>
<accession>A0A922L411</accession>
<dbReference type="AlphaFoldDB" id="A0A922L411"/>
<keyword evidence="2" id="KW-1185">Reference proteome</keyword>
<reference evidence="1" key="2">
    <citation type="journal article" date="2022" name="Res Sq">
        <title>Comparative Genomics Reveals Insights into the Divergent Evolution of Astigmatic Mites and Household Pest Adaptations.</title>
        <authorList>
            <person name="Xiong Q."/>
            <person name="Wan A.T.-Y."/>
            <person name="Liu X.-Y."/>
            <person name="Fung C.S.-H."/>
            <person name="Xiao X."/>
            <person name="Malainual N."/>
            <person name="Hou J."/>
            <person name="Wang L."/>
            <person name="Wang M."/>
            <person name="Yang K."/>
            <person name="Cui Y."/>
            <person name="Leung E."/>
            <person name="Nong W."/>
            <person name="Shin S.-K."/>
            <person name="Au S."/>
            <person name="Jeong K.Y."/>
            <person name="Chew F.T."/>
            <person name="Hui J."/>
            <person name="Leung T.F."/>
            <person name="Tungtrongchitr A."/>
            <person name="Zhong N."/>
            <person name="Liu Z."/>
            <person name="Tsui S."/>
        </authorList>
    </citation>
    <scope>NUCLEOTIDE SEQUENCE</scope>
    <source>
        <strain evidence="1">Derf</strain>
        <tissue evidence="1">Whole organism</tissue>
    </source>
</reference>